<dbReference type="PANTHER" id="PTHR30528">
    <property type="entry name" value="CYTOPLASMIC PROTEIN"/>
    <property type="match status" value="1"/>
</dbReference>
<protein>
    <submittedName>
        <fullName evidence="1">Crosslink repair DNA glycosylase YcaQ family protein</fullName>
    </submittedName>
</protein>
<accession>A0ABU2M044</accession>
<evidence type="ECO:0000313" key="2">
    <source>
        <dbReference type="Proteomes" id="UP001183420"/>
    </source>
</evidence>
<dbReference type="Proteomes" id="UP001183420">
    <property type="component" value="Unassembled WGS sequence"/>
</dbReference>
<organism evidence="1 2">
    <name type="scientific">Streptomyces millisiae</name>
    <dbReference type="NCBI Taxonomy" id="3075542"/>
    <lineage>
        <taxon>Bacteria</taxon>
        <taxon>Bacillati</taxon>
        <taxon>Actinomycetota</taxon>
        <taxon>Actinomycetes</taxon>
        <taxon>Kitasatosporales</taxon>
        <taxon>Streptomycetaceae</taxon>
        <taxon>Streptomyces</taxon>
    </lineage>
</organism>
<dbReference type="RefSeq" id="WP_311604324.1">
    <property type="nucleotide sequence ID" value="NZ_JAVREM010000093.1"/>
</dbReference>
<dbReference type="EMBL" id="JAVREM010000093">
    <property type="protein sequence ID" value="MDT0323220.1"/>
    <property type="molecule type" value="Genomic_DNA"/>
</dbReference>
<name>A0ABU2M044_9ACTN</name>
<dbReference type="InterPro" id="IPR009351">
    <property type="entry name" value="AlkZ-like"/>
</dbReference>
<gene>
    <name evidence="1" type="ORF">RNC47_33430</name>
</gene>
<dbReference type="Pfam" id="PF06224">
    <property type="entry name" value="AlkZ-like"/>
    <property type="match status" value="1"/>
</dbReference>
<dbReference type="PANTHER" id="PTHR30528:SF0">
    <property type="entry name" value="CYTOPLASMIC PROTEIN"/>
    <property type="match status" value="1"/>
</dbReference>
<reference evidence="2" key="1">
    <citation type="submission" date="2023-07" db="EMBL/GenBank/DDBJ databases">
        <title>30 novel species of actinomycetes from the DSMZ collection.</title>
        <authorList>
            <person name="Nouioui I."/>
        </authorList>
    </citation>
    <scope>NUCLEOTIDE SEQUENCE [LARGE SCALE GENOMIC DNA]</scope>
    <source>
        <strain evidence="2">DSM 44918</strain>
    </source>
</reference>
<evidence type="ECO:0000313" key="1">
    <source>
        <dbReference type="EMBL" id="MDT0323220.1"/>
    </source>
</evidence>
<sequence>MTAAQPLQLSADEARRIALRAQGLLGAPDRAGGVRGVLRRLGAVQLDTISVLARSHELLPYARLGAVGRAAVEEAYWSGGRSFEYWSHAACVLPIEEWPLFAFRRRAYRARESWHHELAPGAYEKVIAQLRAEGPLTATELGGAKNGGPWWDWSDTKIAVERALMFGDVVCVERRGWKRVYDLAERAVPGELRHDDLPDAECVRRLVAQAGAAMGVATLADLADYHRLRIAEVAAVIADTGLVPVVVAGWGPHHEAWADPAALATAPRGRHRTTLLSPFDSLVWDRPRTERMFRFTHRLEAYVPRPKRVYGYFAMPLLAGGRLLGRVDPAREGDTLVARHAAFEGGEARARKAIPAMAEALAEAARWVGCDRVTVERVTPTELHAPLAGALAEVSP</sequence>
<proteinExistence type="predicted"/>
<comment type="caution">
    <text evidence="1">The sequence shown here is derived from an EMBL/GenBank/DDBJ whole genome shotgun (WGS) entry which is preliminary data.</text>
</comment>
<keyword evidence="2" id="KW-1185">Reference proteome</keyword>